<proteinExistence type="predicted"/>
<protein>
    <recommendedName>
        <fullName evidence="4">MORN repeat-containing protein 3</fullName>
    </recommendedName>
</protein>
<dbReference type="OMA" id="ANGYCEL"/>
<dbReference type="PANTHER" id="PTHR46511">
    <property type="entry name" value="MORN REPEAT-CONTAINING PROTEIN 3"/>
    <property type="match status" value="1"/>
</dbReference>
<keyword evidence="8" id="KW-1185">Reference proteome</keyword>
<evidence type="ECO:0000256" key="4">
    <source>
        <dbReference type="ARBA" id="ARBA00039854"/>
    </source>
</evidence>
<dbReference type="AlphaFoldDB" id="G0QTC7"/>
<evidence type="ECO:0000256" key="6">
    <source>
        <dbReference type="SAM" id="MobiDB-lite"/>
    </source>
</evidence>
<keyword evidence="2" id="KW-0677">Repeat</keyword>
<organism evidence="7 8">
    <name type="scientific">Ichthyophthirius multifiliis</name>
    <name type="common">White spot disease agent</name>
    <name type="synonym">Ich</name>
    <dbReference type="NCBI Taxonomy" id="5932"/>
    <lineage>
        <taxon>Eukaryota</taxon>
        <taxon>Sar</taxon>
        <taxon>Alveolata</taxon>
        <taxon>Ciliophora</taxon>
        <taxon>Intramacronucleata</taxon>
        <taxon>Oligohymenophorea</taxon>
        <taxon>Hymenostomatida</taxon>
        <taxon>Ophryoglenina</taxon>
        <taxon>Ichthyophthirius</taxon>
    </lineage>
</organism>
<dbReference type="PANTHER" id="PTHR46511:SF1">
    <property type="entry name" value="MORN REPEAT-CONTAINING PROTEIN 3"/>
    <property type="match status" value="1"/>
</dbReference>
<reference evidence="7 8" key="1">
    <citation type="submission" date="2011-07" db="EMBL/GenBank/DDBJ databases">
        <authorList>
            <person name="Coyne R."/>
            <person name="Brami D."/>
            <person name="Johnson J."/>
            <person name="Hostetler J."/>
            <person name="Hannick L."/>
            <person name="Clark T."/>
            <person name="Cassidy-Hanley D."/>
            <person name="Inman J."/>
        </authorList>
    </citation>
    <scope>NUCLEOTIDE SEQUENCE [LARGE SCALE GENOMIC DNA]</scope>
    <source>
        <strain evidence="7 8">G5</strain>
    </source>
</reference>
<evidence type="ECO:0000256" key="1">
    <source>
        <dbReference type="ARBA" id="ARBA00004218"/>
    </source>
</evidence>
<dbReference type="Proteomes" id="UP000008983">
    <property type="component" value="Unassembled WGS sequence"/>
</dbReference>
<dbReference type="Gene3D" id="2.20.110.10">
    <property type="entry name" value="Histone H3 K4-specific methyltransferase SET7/9 N-terminal domain"/>
    <property type="match status" value="3"/>
</dbReference>
<evidence type="ECO:0000313" key="8">
    <source>
        <dbReference type="Proteomes" id="UP000008983"/>
    </source>
</evidence>
<dbReference type="RefSeq" id="XP_004034990.1">
    <property type="nucleotide sequence ID" value="XM_004034942.1"/>
</dbReference>
<comment type="function">
    <text evidence="5">Assembles a suppression complex (suppresome) by tethering SIRT1 and MDM2 to regulate composite modifications of p53/TP53. Confers both deacetylation-mediated functional inactivation, by SIRT1, and ubiquitination-dependent degradation, by MDM2, of p53/TP53, promoting a proliferative and cell survival behaviors. May play a role in the regulation of spermatogenesis.</text>
</comment>
<evidence type="ECO:0000256" key="5">
    <source>
        <dbReference type="ARBA" id="ARBA00045851"/>
    </source>
</evidence>
<sequence>MRQSRFLNQSNQTISSQKREQTIKHLDLKQIEYRNGIYQGLVNKNNEKTGLGIHIWDSGEVYFGEWKFDKTNGQGIYFLAQGGFVHGFFYKNKLNGPAFIKFLNGDTYEGIWNQGQMEGECFKYYRNQNFWVKSEYKNGQLIKVISQGQGRPESQINQIQFKDGGQYLGKVKNGLPNGLGIFRYTDGKYDVGFYKKGKLDGLGRVNLQNGDIYDGFIKQGNFEGIGLYYQDKSQQWIYGKFKNNKCTNVFKKGKGNYPQEIIGLQNLLLQKFIYNN</sequence>
<dbReference type="Pfam" id="PF02493">
    <property type="entry name" value="MORN"/>
    <property type="match status" value="3"/>
</dbReference>
<dbReference type="GeneID" id="14907664"/>
<keyword evidence="3" id="KW-0968">Cytoplasmic vesicle</keyword>
<accession>G0QTC7</accession>
<name>G0QTC7_ICHMU</name>
<dbReference type="InterPro" id="IPR003409">
    <property type="entry name" value="MORN"/>
</dbReference>
<dbReference type="SMART" id="SM00698">
    <property type="entry name" value="MORN"/>
    <property type="match status" value="4"/>
</dbReference>
<comment type="subcellular location">
    <subcellularLocation>
        <location evidence="1">Cytoplasmic vesicle</location>
        <location evidence="1">Secretory vesicle</location>
        <location evidence="1">Acrosome</location>
    </subcellularLocation>
</comment>
<dbReference type="STRING" id="857967.G0QTC7"/>
<feature type="compositionally biased region" description="Polar residues" evidence="6">
    <location>
        <begin position="1"/>
        <end position="16"/>
    </location>
</feature>
<gene>
    <name evidence="7" type="ORF">IMG5_107220</name>
</gene>
<feature type="region of interest" description="Disordered" evidence="6">
    <location>
        <begin position="1"/>
        <end position="20"/>
    </location>
</feature>
<dbReference type="GO" id="GO:0001669">
    <property type="term" value="C:acrosomal vesicle"/>
    <property type="evidence" value="ECO:0007669"/>
    <property type="project" value="UniProtKB-SubCell"/>
</dbReference>
<dbReference type="SUPFAM" id="SSF82185">
    <property type="entry name" value="Histone H3 K4-specific methyltransferase SET7/9 N-terminal domain"/>
    <property type="match status" value="2"/>
</dbReference>
<dbReference type="InterPro" id="IPR052472">
    <property type="entry name" value="MORN3"/>
</dbReference>
<evidence type="ECO:0000256" key="2">
    <source>
        <dbReference type="ARBA" id="ARBA00022737"/>
    </source>
</evidence>
<dbReference type="OrthoDB" id="291360at2759"/>
<dbReference type="EMBL" id="GL983849">
    <property type="protein sequence ID" value="EGR31504.1"/>
    <property type="molecule type" value="Genomic_DNA"/>
</dbReference>
<dbReference type="InParanoid" id="G0QTC7"/>
<evidence type="ECO:0000256" key="3">
    <source>
        <dbReference type="ARBA" id="ARBA00023329"/>
    </source>
</evidence>
<evidence type="ECO:0000313" key="7">
    <source>
        <dbReference type="EMBL" id="EGR31504.1"/>
    </source>
</evidence>
<dbReference type="eggNOG" id="KOG0229">
    <property type="taxonomic scope" value="Eukaryota"/>
</dbReference>